<dbReference type="InterPro" id="IPR007016">
    <property type="entry name" value="O-antigen_ligase-rel_domated"/>
</dbReference>
<sequence>MNLEHKEKLFTTYFWILLLVGFFVVSIFPGTFQIDSQVITIPFRTIVLLLSSIIILRKFYQQSFKNYQITEIAFLLFWLLYFSKAIYSFQNFTFLPDIQLKEMETYLRIVGITFIPAFAVLNFKKSDIDFKLSYIIIYYIILIVLVSNILIGIQHDHQGRTSGIMGMYSISFGHWGVSLVVLSLYQLLYKFITNKYFQISAVLGFFIGLYIMYASGTRSPFVALVLGVLFLLWVKNKRKILFGFLALLFIGVVSLVILKPQFSGENESSFFSRITKSITTGDSSGRGSLYQQGIQIFTEHPILGGRILYEDGMYPHNIFLEVLMATGIVGFVLYFLFFKKCIQYIYNGKSVSEKYPEIIWVLVLWVQYFTLSLFSYNLHSSPEIWYLSALVLILNKESE</sequence>
<dbReference type="EMBL" id="SBKO01000004">
    <property type="protein sequence ID" value="RXR17777.1"/>
    <property type="molecule type" value="Genomic_DNA"/>
</dbReference>
<evidence type="ECO:0000256" key="4">
    <source>
        <dbReference type="ARBA" id="ARBA00023136"/>
    </source>
</evidence>
<feature type="transmembrane region" description="Helical" evidence="5">
    <location>
        <begin position="105"/>
        <end position="123"/>
    </location>
</feature>
<keyword evidence="4 5" id="KW-0472">Membrane</keyword>
<feature type="transmembrane region" description="Helical" evidence="5">
    <location>
        <begin position="241"/>
        <end position="258"/>
    </location>
</feature>
<feature type="transmembrane region" description="Helical" evidence="5">
    <location>
        <begin position="165"/>
        <end position="189"/>
    </location>
</feature>
<proteinExistence type="predicted"/>
<feature type="transmembrane region" description="Helical" evidence="5">
    <location>
        <begin position="219"/>
        <end position="234"/>
    </location>
</feature>
<evidence type="ECO:0000256" key="2">
    <source>
        <dbReference type="ARBA" id="ARBA00022692"/>
    </source>
</evidence>
<accession>A0A4Q1K0V0</accession>
<evidence type="ECO:0000256" key="1">
    <source>
        <dbReference type="ARBA" id="ARBA00004141"/>
    </source>
</evidence>
<dbReference type="RefSeq" id="WP_129436205.1">
    <property type="nucleotide sequence ID" value="NZ_SBKO01000004.1"/>
</dbReference>
<keyword evidence="8" id="KW-1185">Reference proteome</keyword>
<dbReference type="PANTHER" id="PTHR37422">
    <property type="entry name" value="TEICHURONIC ACID BIOSYNTHESIS PROTEIN TUAE"/>
    <property type="match status" value="1"/>
</dbReference>
<feature type="transmembrane region" description="Helical" evidence="5">
    <location>
        <begin position="196"/>
        <end position="213"/>
    </location>
</feature>
<dbReference type="PANTHER" id="PTHR37422:SF13">
    <property type="entry name" value="LIPOPOLYSACCHARIDE BIOSYNTHESIS PROTEIN PA4999-RELATED"/>
    <property type="match status" value="1"/>
</dbReference>
<keyword evidence="3 5" id="KW-1133">Transmembrane helix</keyword>
<dbReference type="OrthoDB" id="1424450at2"/>
<organism evidence="7 8">
    <name type="scientific">Flavobacterium amnicola</name>
    <dbReference type="NCBI Taxonomy" id="2506422"/>
    <lineage>
        <taxon>Bacteria</taxon>
        <taxon>Pseudomonadati</taxon>
        <taxon>Bacteroidota</taxon>
        <taxon>Flavobacteriia</taxon>
        <taxon>Flavobacteriales</taxon>
        <taxon>Flavobacteriaceae</taxon>
        <taxon>Flavobacterium</taxon>
    </lineage>
</organism>
<dbReference type="Pfam" id="PF04932">
    <property type="entry name" value="Wzy_C"/>
    <property type="match status" value="1"/>
</dbReference>
<keyword evidence="2 5" id="KW-0812">Transmembrane</keyword>
<evidence type="ECO:0000313" key="7">
    <source>
        <dbReference type="EMBL" id="RXR17777.1"/>
    </source>
</evidence>
<name>A0A4Q1K0V0_9FLAO</name>
<evidence type="ECO:0000313" key="8">
    <source>
        <dbReference type="Proteomes" id="UP000290283"/>
    </source>
</evidence>
<dbReference type="InterPro" id="IPR051533">
    <property type="entry name" value="WaaL-like"/>
</dbReference>
<feature type="domain" description="O-antigen ligase-related" evidence="6">
    <location>
        <begin position="204"/>
        <end position="335"/>
    </location>
</feature>
<feature type="transmembrane region" description="Helical" evidence="5">
    <location>
        <begin position="135"/>
        <end position="153"/>
    </location>
</feature>
<feature type="transmembrane region" description="Helical" evidence="5">
    <location>
        <begin position="72"/>
        <end position="90"/>
    </location>
</feature>
<dbReference type="Proteomes" id="UP000290283">
    <property type="component" value="Unassembled WGS sequence"/>
</dbReference>
<evidence type="ECO:0000256" key="5">
    <source>
        <dbReference type="SAM" id="Phobius"/>
    </source>
</evidence>
<comment type="caution">
    <text evidence="7">The sequence shown here is derived from an EMBL/GenBank/DDBJ whole genome shotgun (WGS) entry which is preliminary data.</text>
</comment>
<dbReference type="AlphaFoldDB" id="A0A4Q1K0V0"/>
<evidence type="ECO:0000256" key="3">
    <source>
        <dbReference type="ARBA" id="ARBA00022989"/>
    </source>
</evidence>
<feature type="transmembrane region" description="Helical" evidence="5">
    <location>
        <begin position="12"/>
        <end position="32"/>
    </location>
</feature>
<comment type="subcellular location">
    <subcellularLocation>
        <location evidence="1">Membrane</location>
        <topology evidence="1">Multi-pass membrane protein</topology>
    </subcellularLocation>
</comment>
<protein>
    <recommendedName>
        <fullName evidence="6">O-antigen ligase-related domain-containing protein</fullName>
    </recommendedName>
</protein>
<feature type="transmembrane region" description="Helical" evidence="5">
    <location>
        <begin position="38"/>
        <end position="60"/>
    </location>
</feature>
<evidence type="ECO:0000259" key="6">
    <source>
        <dbReference type="Pfam" id="PF04932"/>
    </source>
</evidence>
<dbReference type="GO" id="GO:0016020">
    <property type="term" value="C:membrane"/>
    <property type="evidence" value="ECO:0007669"/>
    <property type="project" value="UniProtKB-SubCell"/>
</dbReference>
<reference evidence="8" key="1">
    <citation type="submission" date="2019-01" db="EMBL/GenBank/DDBJ databases">
        <title>Cytophagaceae bacterium strain CAR-16.</title>
        <authorList>
            <person name="Chen W.-M."/>
        </authorList>
    </citation>
    <scope>NUCLEOTIDE SEQUENCE [LARGE SCALE GENOMIC DNA]</scope>
    <source>
        <strain evidence="8">LLJ-11</strain>
    </source>
</reference>
<feature type="transmembrane region" description="Helical" evidence="5">
    <location>
        <begin position="318"/>
        <end position="337"/>
    </location>
</feature>
<gene>
    <name evidence="7" type="ORF">EQG63_09850</name>
</gene>
<feature type="transmembrane region" description="Helical" evidence="5">
    <location>
        <begin position="358"/>
        <end position="378"/>
    </location>
</feature>